<keyword evidence="1" id="KW-0472">Membrane</keyword>
<sequence>MPDPSEGLVYAYHPRLGGAGVRLALEGEALEWLVGPREGRLRLADIARLTLRFQPAKFASASFEMEILGRDGSRLVAASASRTSLTAVRDQGQDYARFVRALHGALADACVPVECRGGYGRARWGLMVALGAAAALGLLVVVGFALWQGQWSTAGLIALLSAIVGWPTAETLVRNRPLRYQLAALPAHLLPG</sequence>
<proteinExistence type="predicted"/>
<keyword evidence="3" id="KW-1185">Reference proteome</keyword>
<keyword evidence="1" id="KW-1133">Transmembrane helix</keyword>
<feature type="transmembrane region" description="Helical" evidence="1">
    <location>
        <begin position="153"/>
        <end position="173"/>
    </location>
</feature>
<comment type="caution">
    <text evidence="2">The sequence shown here is derived from an EMBL/GenBank/DDBJ whole genome shotgun (WGS) entry which is preliminary data.</text>
</comment>
<protein>
    <recommendedName>
        <fullName evidence="4">DUF2207 domain-containing protein</fullName>
    </recommendedName>
</protein>
<gene>
    <name evidence="2" type="ORF">QOZ94_001385</name>
</gene>
<organism evidence="2 3">
    <name type="scientific">Xanthobacter agilis</name>
    <dbReference type="NCBI Taxonomy" id="47492"/>
    <lineage>
        <taxon>Bacteria</taxon>
        <taxon>Pseudomonadati</taxon>
        <taxon>Pseudomonadota</taxon>
        <taxon>Alphaproteobacteria</taxon>
        <taxon>Hyphomicrobiales</taxon>
        <taxon>Xanthobacteraceae</taxon>
        <taxon>Xanthobacter</taxon>
    </lineage>
</organism>
<dbReference type="Proteomes" id="UP001241747">
    <property type="component" value="Unassembled WGS sequence"/>
</dbReference>
<name>A0ABU0LBT9_XANAG</name>
<keyword evidence="1" id="KW-0812">Transmembrane</keyword>
<dbReference type="RefSeq" id="WP_237347166.1">
    <property type="nucleotide sequence ID" value="NZ_JABWGX010000029.1"/>
</dbReference>
<evidence type="ECO:0000256" key="1">
    <source>
        <dbReference type="SAM" id="Phobius"/>
    </source>
</evidence>
<accession>A0ABU0LBT9</accession>
<feature type="transmembrane region" description="Helical" evidence="1">
    <location>
        <begin position="126"/>
        <end position="147"/>
    </location>
</feature>
<dbReference type="EMBL" id="JAUSVY010000003">
    <property type="protein sequence ID" value="MDQ0504603.1"/>
    <property type="molecule type" value="Genomic_DNA"/>
</dbReference>
<evidence type="ECO:0008006" key="4">
    <source>
        <dbReference type="Google" id="ProtNLM"/>
    </source>
</evidence>
<evidence type="ECO:0000313" key="3">
    <source>
        <dbReference type="Proteomes" id="UP001241747"/>
    </source>
</evidence>
<reference evidence="2 3" key="1">
    <citation type="submission" date="2023-07" db="EMBL/GenBank/DDBJ databases">
        <title>Genomic Encyclopedia of Type Strains, Phase IV (KMG-IV): sequencing the most valuable type-strain genomes for metagenomic binning, comparative biology and taxonomic classification.</title>
        <authorList>
            <person name="Goeker M."/>
        </authorList>
    </citation>
    <scope>NUCLEOTIDE SEQUENCE [LARGE SCALE GENOMIC DNA]</scope>
    <source>
        <strain evidence="2 3">DSM 3770</strain>
    </source>
</reference>
<evidence type="ECO:0000313" key="2">
    <source>
        <dbReference type="EMBL" id="MDQ0504603.1"/>
    </source>
</evidence>